<dbReference type="RefSeq" id="WP_075209041.1">
    <property type="nucleotide sequence ID" value="NZ_UJZG01000027.1"/>
</dbReference>
<comment type="caution">
    <text evidence="3">The sequence shown here is derived from an EMBL/GenBank/DDBJ whole genome shotgun (WGS) entry which is preliminary data.</text>
</comment>
<sequence>MDKVSCSSYVQVHNPYPVFTVPCKKGTQTPKRTLPFNKKLMSKVEGFTDTFIFTVLVADTRANGYRKRRPPALRCRAINALLQGLCFHYDPLANRVNVTMTTLASECGLATESEQGNLSICRATRALRYLAEELGLITYRTEYDPDAGCYLPTDITFLPRLFEVLDVSPESIDSVRRSRAEYLNLQRSAEGRSRLSLNELVTLAWGVFRARFKAYRLMRKAYGEKRCRARKEAQLTFREISERVRKELTLEIAKGLFVSDLSRIRDEIKRRVKERMILSRSLCTRI</sequence>
<evidence type="ECO:0000313" key="4">
    <source>
        <dbReference type="Proteomes" id="UP000257712"/>
    </source>
</evidence>
<reference evidence="3 4" key="1">
    <citation type="submission" date="2018-08" db="EMBL/GenBank/DDBJ databases">
        <authorList>
            <consortium name="Pathogen Informatics"/>
        </authorList>
    </citation>
    <scope>NUCLEOTIDE SEQUENCE [LARGE SCALE GENOMIC DNA]</scope>
    <source>
        <strain evidence="3 4">EuSCAPE_IT371</strain>
    </source>
</reference>
<dbReference type="EMBL" id="UJZG01000027">
    <property type="protein sequence ID" value="SXE02418.1"/>
    <property type="molecule type" value="Genomic_DNA"/>
</dbReference>
<accession>A0A8B4TY83</accession>
<keyword evidence="2" id="KW-0235">DNA replication</keyword>
<evidence type="ECO:0000256" key="1">
    <source>
        <dbReference type="ARBA" id="ARBA00019152"/>
    </source>
</evidence>
<organism evidence="3 4">
    <name type="scientific">Klebsiella quasivariicola</name>
    <dbReference type="NCBI Taxonomy" id="2026240"/>
    <lineage>
        <taxon>Bacteria</taxon>
        <taxon>Pseudomonadati</taxon>
        <taxon>Pseudomonadota</taxon>
        <taxon>Gammaproteobacteria</taxon>
        <taxon>Enterobacterales</taxon>
        <taxon>Enterobacteriaceae</taxon>
        <taxon>Klebsiella/Raoultella group</taxon>
        <taxon>Klebsiella</taxon>
        <taxon>Klebsiella pneumoniae complex</taxon>
    </lineage>
</organism>
<dbReference type="GO" id="GO:0006260">
    <property type="term" value="P:DNA replication"/>
    <property type="evidence" value="ECO:0007669"/>
    <property type="project" value="UniProtKB-KW"/>
</dbReference>
<dbReference type="Proteomes" id="UP000257712">
    <property type="component" value="Unassembled WGS sequence"/>
</dbReference>
<gene>
    <name evidence="3" type="primary">repA_1</name>
    <name evidence="3" type="ORF">SAMEA3538780_05015</name>
</gene>
<protein>
    <recommendedName>
        <fullName evidence="1">Replication initiation protein</fullName>
    </recommendedName>
</protein>
<dbReference type="NCBIfam" id="NF040977">
    <property type="entry name" value="RepA_IncFII_LM"/>
    <property type="match status" value="1"/>
</dbReference>
<dbReference type="AlphaFoldDB" id="A0A8B4TY83"/>
<dbReference type="Pfam" id="PF02387">
    <property type="entry name" value="IncFII_repA"/>
    <property type="match status" value="1"/>
</dbReference>
<proteinExistence type="predicted"/>
<dbReference type="InterPro" id="IPR003446">
    <property type="entry name" value="Plasmid_replication_init_RepA"/>
</dbReference>
<name>A0A8B4TY83_9ENTR</name>
<evidence type="ECO:0000313" key="3">
    <source>
        <dbReference type="EMBL" id="SXE02418.1"/>
    </source>
</evidence>
<dbReference type="GO" id="GO:0006276">
    <property type="term" value="P:plasmid maintenance"/>
    <property type="evidence" value="ECO:0007669"/>
    <property type="project" value="InterPro"/>
</dbReference>
<evidence type="ECO:0000256" key="2">
    <source>
        <dbReference type="ARBA" id="ARBA00022705"/>
    </source>
</evidence>